<accession>A0A1Y2D1A4</accession>
<comment type="caution">
    <text evidence="2">The sequence shown here is derived from an EMBL/GenBank/DDBJ whole genome shotgun (WGS) entry which is preliminary data.</text>
</comment>
<dbReference type="AlphaFoldDB" id="A0A1Y2D1A4"/>
<reference evidence="2 3" key="1">
    <citation type="submission" date="2016-07" db="EMBL/GenBank/DDBJ databases">
        <title>Pervasive Adenine N6-methylation of Active Genes in Fungi.</title>
        <authorList>
            <consortium name="DOE Joint Genome Institute"/>
            <person name="Mondo S.J."/>
            <person name="Dannebaum R.O."/>
            <person name="Kuo R.C."/>
            <person name="Labutti K."/>
            <person name="Haridas S."/>
            <person name="Kuo A."/>
            <person name="Salamov A."/>
            <person name="Ahrendt S.R."/>
            <person name="Lipzen A."/>
            <person name="Sullivan W."/>
            <person name="Andreopoulos W.B."/>
            <person name="Clum A."/>
            <person name="Lindquist E."/>
            <person name="Daum C."/>
            <person name="Ramamoorthy G.K."/>
            <person name="Gryganskyi A."/>
            <person name="Culley D."/>
            <person name="Magnuson J.K."/>
            <person name="James T.Y."/>
            <person name="O'Malley M.A."/>
            <person name="Stajich J.E."/>
            <person name="Spatafora J.W."/>
            <person name="Visel A."/>
            <person name="Grigoriev I.V."/>
        </authorList>
    </citation>
    <scope>NUCLEOTIDE SEQUENCE [LARGE SCALE GENOMIC DNA]</scope>
    <source>
        <strain evidence="2 3">JEL800</strain>
    </source>
</reference>
<dbReference type="PANTHER" id="PTHR31434:SF2">
    <property type="entry name" value="S PHASE CYCLIN A-ASSOCIATED PROTEIN IN THE ENDOPLASMIC RETICULUM"/>
    <property type="match status" value="1"/>
</dbReference>
<dbReference type="OrthoDB" id="71500at2759"/>
<dbReference type="PANTHER" id="PTHR31434">
    <property type="entry name" value="S PHASE CYCLIN A-ASSOCIATED PROTEIN IN THE ENDOPLASMIC RETICULUM"/>
    <property type="match status" value="1"/>
</dbReference>
<gene>
    <name evidence="2" type="ORF">BCR33DRAFT_732864</name>
</gene>
<dbReference type="EMBL" id="MCGO01000002">
    <property type="protein sequence ID" value="ORY53073.1"/>
    <property type="molecule type" value="Genomic_DNA"/>
</dbReference>
<sequence>MNQQIEMNNLPVWDSSESLSSRLLARSPNTRLYASISRKPISSNTLEIKQIKAQRLRESFLQDRIIKLKHKAEKQRDSILKAIQERAKEEKQKSEEIALISALQLETKKIEVAQRHFHSEARLQEIEGERQRKLTEFAAQQEAANERRRLQELERQYKLQKDEDRKREMESKREIERQEAHASKEASRLARRETLAKRYKLKLENWAARYAELWQKKKYRVATANFNARIISENSKRVGVALVVQSPTYFQYLLKILEGISLDFVFIPSSCLPTLSASLSSNMQSLKSLSFNVSSNHERINVALNCIMKELSECDDLNLEQFCYLGHLLFLFKELTTEKIQNYRILLNLTKIILLSCRAERIMEYLLMSTDLCILFAKKALEIFSLQEYLDNSWLSLSSTLLCLIEHFTCFMPSDNNSVHDCKAAFLSLFQSVLSTPKSNHQLYAIIQESFQSSDVAAILILLVSLVLQNGFMTRLAAMESAPLNTLVLSQHGLRVFNAICKVDLTFVQELVSSEGIQPQFLHLAKFWFGYFLQWNKSGLYSEHDYEASLLIKEFLILLGNISVYNISNQSLMRFGQGATLLKLVLSLPFEFYCNDDLKMILFPTLLAIPIF</sequence>
<organism evidence="2 3">
    <name type="scientific">Rhizoclosmatium globosum</name>
    <dbReference type="NCBI Taxonomy" id="329046"/>
    <lineage>
        <taxon>Eukaryota</taxon>
        <taxon>Fungi</taxon>
        <taxon>Fungi incertae sedis</taxon>
        <taxon>Chytridiomycota</taxon>
        <taxon>Chytridiomycota incertae sedis</taxon>
        <taxon>Chytridiomycetes</taxon>
        <taxon>Chytridiales</taxon>
        <taxon>Chytriomycetaceae</taxon>
        <taxon>Rhizoclosmatium</taxon>
    </lineage>
</organism>
<proteinExistence type="predicted"/>
<protein>
    <submittedName>
        <fullName evidence="2">Uncharacterized protein</fullName>
    </submittedName>
</protein>
<name>A0A1Y2D1A4_9FUNG</name>
<feature type="region of interest" description="Disordered" evidence="1">
    <location>
        <begin position="161"/>
        <end position="187"/>
    </location>
</feature>
<evidence type="ECO:0000313" key="3">
    <source>
        <dbReference type="Proteomes" id="UP000193642"/>
    </source>
</evidence>
<dbReference type="STRING" id="329046.A0A1Y2D1A4"/>
<evidence type="ECO:0000256" key="1">
    <source>
        <dbReference type="SAM" id="MobiDB-lite"/>
    </source>
</evidence>
<dbReference type="Proteomes" id="UP000193642">
    <property type="component" value="Unassembled WGS sequence"/>
</dbReference>
<keyword evidence="3" id="KW-1185">Reference proteome</keyword>
<evidence type="ECO:0000313" key="2">
    <source>
        <dbReference type="EMBL" id="ORY53073.1"/>
    </source>
</evidence>